<proteinExistence type="predicted"/>
<dbReference type="InterPro" id="IPR036865">
    <property type="entry name" value="CRAL-TRIO_dom_sf"/>
</dbReference>
<dbReference type="SMART" id="SM00516">
    <property type="entry name" value="SEC14"/>
    <property type="match status" value="1"/>
</dbReference>
<gene>
    <name evidence="2" type="ORF">ODALV1_LOCUS25137</name>
</gene>
<dbReference type="PANTHER" id="PTHR10174:SF226">
    <property type="entry name" value="CLAVESIN-1-LIKE PROTEIN"/>
    <property type="match status" value="1"/>
</dbReference>
<dbReference type="SUPFAM" id="SSF52087">
    <property type="entry name" value="CRAL/TRIO domain"/>
    <property type="match status" value="1"/>
</dbReference>
<comment type="caution">
    <text evidence="2">The sequence shown here is derived from an EMBL/GenBank/DDBJ whole genome shotgun (WGS) entry which is preliminary data.</text>
</comment>
<sequence>MAKFLRNNQEMMPTDGQCFYCAVVNMKYHHNLYLFYLCYFIIDKNTLIFVERWNASGVSVTDIICVTILLLEEISRRQSSGVSIVIDWDGFGFAQYRQITYRTLVRGFAVLQGTLPISFKGIHQLNPSIMFSMVSKIFFSLLSAKLKKRIHIHGTDLESFAAHIPKSSLPVEYGGTSEEDEDREFMDTLYKNEDYYCKLTEHFRQT</sequence>
<name>A0ABP1RR87_9HEXA</name>
<evidence type="ECO:0000313" key="3">
    <source>
        <dbReference type="Proteomes" id="UP001642540"/>
    </source>
</evidence>
<dbReference type="Gene3D" id="1.20.5.1200">
    <property type="entry name" value="Alpha-tocopherol transfer"/>
    <property type="match status" value="1"/>
</dbReference>
<accession>A0ABP1RR87</accession>
<dbReference type="CDD" id="cd00170">
    <property type="entry name" value="SEC14"/>
    <property type="match status" value="1"/>
</dbReference>
<evidence type="ECO:0000313" key="2">
    <source>
        <dbReference type="EMBL" id="CAL8133595.1"/>
    </source>
</evidence>
<dbReference type="PROSITE" id="PS50191">
    <property type="entry name" value="CRAL_TRIO"/>
    <property type="match status" value="1"/>
</dbReference>
<reference evidence="2 3" key="1">
    <citation type="submission" date="2024-08" db="EMBL/GenBank/DDBJ databases">
        <authorList>
            <person name="Cucini C."/>
            <person name="Frati F."/>
        </authorList>
    </citation>
    <scope>NUCLEOTIDE SEQUENCE [LARGE SCALE GENOMIC DNA]</scope>
</reference>
<dbReference type="PANTHER" id="PTHR10174">
    <property type="entry name" value="ALPHA-TOCOPHEROL TRANSFER PROTEIN-RELATED"/>
    <property type="match status" value="1"/>
</dbReference>
<keyword evidence="3" id="KW-1185">Reference proteome</keyword>
<dbReference type="InterPro" id="IPR001251">
    <property type="entry name" value="CRAL-TRIO_dom"/>
</dbReference>
<dbReference type="Proteomes" id="UP001642540">
    <property type="component" value="Unassembled WGS sequence"/>
</dbReference>
<dbReference type="Pfam" id="PF00650">
    <property type="entry name" value="CRAL_TRIO"/>
    <property type="match status" value="1"/>
</dbReference>
<organism evidence="2 3">
    <name type="scientific">Orchesella dallaii</name>
    <dbReference type="NCBI Taxonomy" id="48710"/>
    <lineage>
        <taxon>Eukaryota</taxon>
        <taxon>Metazoa</taxon>
        <taxon>Ecdysozoa</taxon>
        <taxon>Arthropoda</taxon>
        <taxon>Hexapoda</taxon>
        <taxon>Collembola</taxon>
        <taxon>Entomobryomorpha</taxon>
        <taxon>Entomobryoidea</taxon>
        <taxon>Orchesellidae</taxon>
        <taxon>Orchesellinae</taxon>
        <taxon>Orchesella</taxon>
    </lineage>
</organism>
<dbReference type="EMBL" id="CAXLJM020000101">
    <property type="protein sequence ID" value="CAL8133595.1"/>
    <property type="molecule type" value="Genomic_DNA"/>
</dbReference>
<evidence type="ECO:0000259" key="1">
    <source>
        <dbReference type="PROSITE" id="PS50191"/>
    </source>
</evidence>
<feature type="domain" description="CRAL-TRIO" evidence="1">
    <location>
        <begin position="62"/>
        <end position="181"/>
    </location>
</feature>
<dbReference type="PRINTS" id="PR00180">
    <property type="entry name" value="CRETINALDHBP"/>
</dbReference>
<protein>
    <recommendedName>
        <fullName evidence="1">CRAL-TRIO domain-containing protein</fullName>
    </recommendedName>
</protein>
<dbReference type="Gene3D" id="3.40.525.10">
    <property type="entry name" value="CRAL-TRIO lipid binding domain"/>
    <property type="match status" value="1"/>
</dbReference>